<dbReference type="SUPFAM" id="SSF55781">
    <property type="entry name" value="GAF domain-like"/>
    <property type="match status" value="1"/>
</dbReference>
<reference evidence="4" key="2">
    <citation type="submission" date="2022-08" db="EMBL/GenBank/DDBJ databases">
        <authorList>
            <person name="Dong C."/>
        </authorList>
    </citation>
    <scope>NUCLEOTIDE SEQUENCE</scope>
    <source>
        <strain evidence="4">59MF3M-4</strain>
    </source>
</reference>
<organism evidence="4 5">
    <name type="scientific">Thalassolituus pacificus</name>
    <dbReference type="NCBI Taxonomy" id="2975440"/>
    <lineage>
        <taxon>Bacteria</taxon>
        <taxon>Pseudomonadati</taxon>
        <taxon>Pseudomonadota</taxon>
        <taxon>Gammaproteobacteria</taxon>
        <taxon>Oceanospirillales</taxon>
        <taxon>Oceanospirillaceae</taxon>
        <taxon>Thalassolituus</taxon>
    </lineage>
</organism>
<dbReference type="SMART" id="SM00267">
    <property type="entry name" value="GGDEF"/>
    <property type="match status" value="1"/>
</dbReference>
<gene>
    <name evidence="4" type="ORF">NYR02_15325</name>
</gene>
<sequence length="349" mass="39556">MTIASHPAREHQRLQALKELDILYLPLEDRFDRITRTLCRLFDVPVAYLSLIDDETQWFKSIHGLDLINTPRSDALCQHTLLEDEYLICEDMTQDPRFADNPYVTGAPYARFYAGYLLKSREQNVGTLCIVDTQPRSFSQDDLAALADIASWAQTELNLTQLSDMQVQLIGELDEAYQQARIDSLTRLWNQGTIKQILHRAFQRHLLNLTPLSVLMIDADHFKKVNDTYGHTVGDKVLQNIASALRQALRPQDAIGRYGGEEFLIILDDCEPRQAAELAKRILNRVRNLSFTDVAPDLKVTLSIGIAGSSARGLESETDLMDLADQALYRAKNNGRDQICLLHSTEARD</sequence>
<evidence type="ECO:0000256" key="1">
    <source>
        <dbReference type="ARBA" id="ARBA00001946"/>
    </source>
</evidence>
<evidence type="ECO:0000313" key="5">
    <source>
        <dbReference type="Proteomes" id="UP001147830"/>
    </source>
</evidence>
<dbReference type="InterPro" id="IPR050469">
    <property type="entry name" value="Diguanylate_Cyclase"/>
</dbReference>
<evidence type="ECO:0000259" key="3">
    <source>
        <dbReference type="PROSITE" id="PS50887"/>
    </source>
</evidence>
<evidence type="ECO:0000313" key="4">
    <source>
        <dbReference type="EMBL" id="MCT7360393.1"/>
    </source>
</evidence>
<dbReference type="Gene3D" id="3.30.450.40">
    <property type="match status" value="1"/>
</dbReference>
<dbReference type="Proteomes" id="UP001147830">
    <property type="component" value="Unassembled WGS sequence"/>
</dbReference>
<dbReference type="PANTHER" id="PTHR45138">
    <property type="entry name" value="REGULATORY COMPONENTS OF SENSORY TRANSDUCTION SYSTEM"/>
    <property type="match status" value="1"/>
</dbReference>
<dbReference type="SUPFAM" id="SSF55073">
    <property type="entry name" value="Nucleotide cyclase"/>
    <property type="match status" value="1"/>
</dbReference>
<dbReference type="EMBL" id="JAOANI010000028">
    <property type="protein sequence ID" value="MCT7360393.1"/>
    <property type="molecule type" value="Genomic_DNA"/>
</dbReference>
<dbReference type="RefSeq" id="WP_260977229.1">
    <property type="nucleotide sequence ID" value="NZ_JAOANI010000028.1"/>
</dbReference>
<dbReference type="InterPro" id="IPR029016">
    <property type="entry name" value="GAF-like_dom_sf"/>
</dbReference>
<dbReference type="Pfam" id="PF01590">
    <property type="entry name" value="GAF"/>
    <property type="match status" value="1"/>
</dbReference>
<comment type="caution">
    <text evidence="4">The sequence shown here is derived from an EMBL/GenBank/DDBJ whole genome shotgun (WGS) entry which is preliminary data.</text>
</comment>
<dbReference type="InterPro" id="IPR043128">
    <property type="entry name" value="Rev_trsase/Diguanyl_cyclase"/>
</dbReference>
<dbReference type="Pfam" id="PF00990">
    <property type="entry name" value="GGDEF"/>
    <property type="match status" value="1"/>
</dbReference>
<evidence type="ECO:0000256" key="2">
    <source>
        <dbReference type="ARBA" id="ARBA00012528"/>
    </source>
</evidence>
<dbReference type="CDD" id="cd01949">
    <property type="entry name" value="GGDEF"/>
    <property type="match status" value="1"/>
</dbReference>
<reference evidence="4" key="1">
    <citation type="journal article" date="2022" name="Front. Microbiol.">
        <title>Genome-based taxonomic rearrangement of Oceanobacter-related bacteria including the description of Thalassolituus hydrocarbonoclasticus sp. nov. and Thalassolituus pacificus sp. nov. and emended description of the genus Thalassolituus.</title>
        <authorList>
            <person name="Dong C."/>
            <person name="Wei L."/>
            <person name="Wang J."/>
            <person name="Lai Q."/>
            <person name="Huang Z."/>
            <person name="Shao Z."/>
        </authorList>
    </citation>
    <scope>NUCLEOTIDE SEQUENCE</scope>
    <source>
        <strain evidence="4">59MF3M-4</strain>
    </source>
</reference>
<dbReference type="GO" id="GO:0005886">
    <property type="term" value="C:plasma membrane"/>
    <property type="evidence" value="ECO:0007669"/>
    <property type="project" value="TreeGrafter"/>
</dbReference>
<dbReference type="GO" id="GO:0043709">
    <property type="term" value="P:cell adhesion involved in single-species biofilm formation"/>
    <property type="evidence" value="ECO:0007669"/>
    <property type="project" value="TreeGrafter"/>
</dbReference>
<name>A0A9X3ATM8_9GAMM</name>
<dbReference type="GO" id="GO:0052621">
    <property type="term" value="F:diguanylate cyclase activity"/>
    <property type="evidence" value="ECO:0007669"/>
    <property type="project" value="UniProtKB-EC"/>
</dbReference>
<keyword evidence="5" id="KW-1185">Reference proteome</keyword>
<dbReference type="NCBIfam" id="TIGR00254">
    <property type="entry name" value="GGDEF"/>
    <property type="match status" value="1"/>
</dbReference>
<dbReference type="InterPro" id="IPR000160">
    <property type="entry name" value="GGDEF_dom"/>
</dbReference>
<dbReference type="SMART" id="SM00065">
    <property type="entry name" value="GAF"/>
    <property type="match status" value="1"/>
</dbReference>
<comment type="cofactor">
    <cofactor evidence="1">
        <name>Mg(2+)</name>
        <dbReference type="ChEBI" id="CHEBI:18420"/>
    </cofactor>
</comment>
<accession>A0A9X3ATM8</accession>
<dbReference type="InterPro" id="IPR029787">
    <property type="entry name" value="Nucleotide_cyclase"/>
</dbReference>
<proteinExistence type="predicted"/>
<dbReference type="PANTHER" id="PTHR45138:SF24">
    <property type="entry name" value="DIGUANYLATE CYCLASE DGCC-RELATED"/>
    <property type="match status" value="1"/>
</dbReference>
<dbReference type="FunFam" id="3.30.70.270:FF:000001">
    <property type="entry name" value="Diguanylate cyclase domain protein"/>
    <property type="match status" value="1"/>
</dbReference>
<protein>
    <recommendedName>
        <fullName evidence="2">diguanylate cyclase</fullName>
        <ecNumber evidence="2">2.7.7.65</ecNumber>
    </recommendedName>
</protein>
<dbReference type="AlphaFoldDB" id="A0A9X3ATM8"/>
<feature type="domain" description="GGDEF" evidence="3">
    <location>
        <begin position="210"/>
        <end position="344"/>
    </location>
</feature>
<dbReference type="InterPro" id="IPR003018">
    <property type="entry name" value="GAF"/>
</dbReference>
<dbReference type="GO" id="GO:1902201">
    <property type="term" value="P:negative regulation of bacterial-type flagellum-dependent cell motility"/>
    <property type="evidence" value="ECO:0007669"/>
    <property type="project" value="TreeGrafter"/>
</dbReference>
<dbReference type="EC" id="2.7.7.65" evidence="2"/>
<dbReference type="Gene3D" id="3.30.70.270">
    <property type="match status" value="1"/>
</dbReference>
<dbReference type="PROSITE" id="PS50887">
    <property type="entry name" value="GGDEF"/>
    <property type="match status" value="1"/>
</dbReference>